<dbReference type="Proteomes" id="UP001341281">
    <property type="component" value="Chromosome 08"/>
</dbReference>
<keyword evidence="2" id="KW-1185">Reference proteome</keyword>
<organism evidence="1 2">
    <name type="scientific">Paspalum notatum var. saurae</name>
    <dbReference type="NCBI Taxonomy" id="547442"/>
    <lineage>
        <taxon>Eukaryota</taxon>
        <taxon>Viridiplantae</taxon>
        <taxon>Streptophyta</taxon>
        <taxon>Embryophyta</taxon>
        <taxon>Tracheophyta</taxon>
        <taxon>Spermatophyta</taxon>
        <taxon>Magnoliopsida</taxon>
        <taxon>Liliopsida</taxon>
        <taxon>Poales</taxon>
        <taxon>Poaceae</taxon>
        <taxon>PACMAD clade</taxon>
        <taxon>Panicoideae</taxon>
        <taxon>Andropogonodae</taxon>
        <taxon>Paspaleae</taxon>
        <taxon>Paspalinae</taxon>
        <taxon>Paspalum</taxon>
    </lineage>
</organism>
<evidence type="ECO:0000313" key="2">
    <source>
        <dbReference type="Proteomes" id="UP001341281"/>
    </source>
</evidence>
<dbReference type="EMBL" id="CP144752">
    <property type="protein sequence ID" value="WVZ89000.1"/>
    <property type="molecule type" value="Genomic_DNA"/>
</dbReference>
<protein>
    <submittedName>
        <fullName evidence="1">Uncharacterized protein</fullName>
    </submittedName>
</protein>
<name>A0AAQ3X7T3_PASNO</name>
<evidence type="ECO:0000313" key="1">
    <source>
        <dbReference type="EMBL" id="WVZ89001.1"/>
    </source>
</evidence>
<dbReference type="EMBL" id="CP144752">
    <property type="protein sequence ID" value="WVZ89001.1"/>
    <property type="molecule type" value="Genomic_DNA"/>
</dbReference>
<accession>A0AAQ3X7T3</accession>
<dbReference type="AlphaFoldDB" id="A0AAQ3X7T3"/>
<gene>
    <name evidence="1" type="ORF">U9M48_035465</name>
</gene>
<sequence length="113" mass="12721">MMDGARRPLFQSRNPRPFSTLPFIASLHRFIYPTSALSLLTDPFALVASSTLPSPNLGDFDGSIKDEGRIHEGEGVIQHSSGEEAQICGRPSSLQWFRHRREEEHRFATEQPT</sequence>
<reference evidence="1 2" key="1">
    <citation type="submission" date="2024-02" db="EMBL/GenBank/DDBJ databases">
        <title>High-quality chromosome-scale genome assembly of Pensacola bahiagrass (Paspalum notatum Flugge var. saurae).</title>
        <authorList>
            <person name="Vega J.M."/>
            <person name="Podio M."/>
            <person name="Orjuela J."/>
            <person name="Siena L.A."/>
            <person name="Pessino S.C."/>
            <person name="Combes M.C."/>
            <person name="Mariac C."/>
            <person name="Albertini E."/>
            <person name="Pupilli F."/>
            <person name="Ortiz J.P.A."/>
            <person name="Leblanc O."/>
        </authorList>
    </citation>
    <scope>NUCLEOTIDE SEQUENCE [LARGE SCALE GENOMIC DNA]</scope>
    <source>
        <strain evidence="1">R1</strain>
        <tissue evidence="1">Leaf</tissue>
    </source>
</reference>
<proteinExistence type="predicted"/>